<evidence type="ECO:0000313" key="2">
    <source>
        <dbReference type="EMBL" id="SSZ39336.1"/>
    </source>
</evidence>
<keyword evidence="1" id="KW-1133">Transmembrane helix</keyword>
<sequence>MKQQYILGKYTHVVVREEDAIFGAGSKQFIINDKNFWEHLVLIAAQWIKKKTVDEVYNSLSLIILKKVLTVRLIFLFLTIFLSKLKHQTISSIIAIPEVISIIKAMVCIQPPFSISFCKKVLSF</sequence>
<name>A0A336NAL1_BARGR</name>
<accession>A0A336NAL1</accession>
<protein>
    <submittedName>
        <fullName evidence="2">Uncharacterized protein</fullName>
    </submittedName>
</protein>
<dbReference type="RefSeq" id="WP_244395815.1">
    <property type="nucleotide sequence ID" value="NZ_CACVBG010000013.1"/>
</dbReference>
<evidence type="ECO:0000313" key="3">
    <source>
        <dbReference type="Proteomes" id="UP000253846"/>
    </source>
</evidence>
<dbReference type="EMBL" id="UFTD01000001">
    <property type="protein sequence ID" value="SSZ39336.1"/>
    <property type="molecule type" value="Genomic_DNA"/>
</dbReference>
<proteinExistence type="predicted"/>
<gene>
    <name evidence="2" type="ORF">NCTC12860_00541</name>
</gene>
<dbReference type="Proteomes" id="UP000253846">
    <property type="component" value="Unassembled WGS sequence"/>
</dbReference>
<evidence type="ECO:0000256" key="1">
    <source>
        <dbReference type="SAM" id="Phobius"/>
    </source>
</evidence>
<keyword evidence="1" id="KW-0812">Transmembrane</keyword>
<dbReference type="Gene3D" id="3.90.930.70">
    <property type="match status" value="1"/>
</dbReference>
<reference evidence="2 3" key="1">
    <citation type="submission" date="2018-06" db="EMBL/GenBank/DDBJ databases">
        <authorList>
            <consortium name="Pathogen Informatics"/>
            <person name="Doyle S."/>
        </authorList>
    </citation>
    <scope>NUCLEOTIDE SEQUENCE [LARGE SCALE GENOMIC DNA]</scope>
    <source>
        <strain evidence="2 3">NCTC12860</strain>
    </source>
</reference>
<dbReference type="AlphaFoldDB" id="A0A336NAL1"/>
<feature type="transmembrane region" description="Helical" evidence="1">
    <location>
        <begin position="60"/>
        <end position="82"/>
    </location>
</feature>
<organism evidence="2 3">
    <name type="scientific">Bartonella grahamii</name>
    <dbReference type="NCBI Taxonomy" id="33045"/>
    <lineage>
        <taxon>Bacteria</taxon>
        <taxon>Pseudomonadati</taxon>
        <taxon>Pseudomonadota</taxon>
        <taxon>Alphaproteobacteria</taxon>
        <taxon>Hyphomicrobiales</taxon>
        <taxon>Bartonellaceae</taxon>
        <taxon>Bartonella</taxon>
    </lineage>
</organism>
<keyword evidence="1" id="KW-0472">Membrane</keyword>